<dbReference type="InterPro" id="IPR009057">
    <property type="entry name" value="Homeodomain-like_sf"/>
</dbReference>
<reference evidence="2" key="1">
    <citation type="submission" date="2021-01" db="EMBL/GenBank/DDBJ databases">
        <title>Whole genome shotgun sequence of Virgisporangium aurantiacum NBRC 16421.</title>
        <authorList>
            <person name="Komaki H."/>
            <person name="Tamura T."/>
        </authorList>
    </citation>
    <scope>NUCLEOTIDE SEQUENCE</scope>
    <source>
        <strain evidence="2">NBRC 16421</strain>
    </source>
</reference>
<gene>
    <name evidence="2" type="ORF">Vau01_069260</name>
</gene>
<accession>A0A8J4E239</accession>
<dbReference type="Gene3D" id="1.10.357.10">
    <property type="entry name" value="Tetracycline Repressor, domain 2"/>
    <property type="match status" value="1"/>
</dbReference>
<organism evidence="2 3">
    <name type="scientific">Virgisporangium aurantiacum</name>
    <dbReference type="NCBI Taxonomy" id="175570"/>
    <lineage>
        <taxon>Bacteria</taxon>
        <taxon>Bacillati</taxon>
        <taxon>Actinomycetota</taxon>
        <taxon>Actinomycetes</taxon>
        <taxon>Micromonosporales</taxon>
        <taxon>Micromonosporaceae</taxon>
        <taxon>Virgisporangium</taxon>
    </lineage>
</organism>
<protein>
    <recommendedName>
        <fullName evidence="1">QsdR TetR regulatory C-terminal domain-containing protein</fullName>
    </recommendedName>
</protein>
<sequence>MRGACRFFLRHGTVEMDALATSLAISRATLYRVVHSRDRLLGDVLWDLGEQVLTRARAASSAAGTATGVDGVLDVTRRFCTMLLRAEPFRCFLRTEPKTATRVLFTPAGGVHTRAVAAQQEILLDAARRDGLTLPGDPAHLAYLYVRIIESSLYAELLTGQQPDLPLAERTIRSLLTPYDGLR</sequence>
<evidence type="ECO:0000313" key="2">
    <source>
        <dbReference type="EMBL" id="GIJ59410.1"/>
    </source>
</evidence>
<dbReference type="EMBL" id="BOPG01000046">
    <property type="protein sequence ID" value="GIJ59410.1"/>
    <property type="molecule type" value="Genomic_DNA"/>
</dbReference>
<proteinExistence type="predicted"/>
<dbReference type="InterPro" id="IPR041485">
    <property type="entry name" value="TetR_C_36"/>
</dbReference>
<dbReference type="SUPFAM" id="SSF46689">
    <property type="entry name" value="Homeodomain-like"/>
    <property type="match status" value="1"/>
</dbReference>
<feature type="domain" description="QsdR TetR regulatory C-terminal" evidence="1">
    <location>
        <begin position="67"/>
        <end position="177"/>
    </location>
</feature>
<evidence type="ECO:0000313" key="3">
    <source>
        <dbReference type="Proteomes" id="UP000612585"/>
    </source>
</evidence>
<name>A0A8J4E239_9ACTN</name>
<dbReference type="Proteomes" id="UP000612585">
    <property type="component" value="Unassembled WGS sequence"/>
</dbReference>
<keyword evidence="3" id="KW-1185">Reference proteome</keyword>
<dbReference type="Pfam" id="PF18598">
    <property type="entry name" value="TetR_C_36"/>
    <property type="match status" value="1"/>
</dbReference>
<evidence type="ECO:0000259" key="1">
    <source>
        <dbReference type="Pfam" id="PF18598"/>
    </source>
</evidence>
<comment type="caution">
    <text evidence="2">The sequence shown here is derived from an EMBL/GenBank/DDBJ whole genome shotgun (WGS) entry which is preliminary data.</text>
</comment>
<dbReference type="AlphaFoldDB" id="A0A8J4E239"/>